<comment type="caution">
    <text evidence="2">The sequence shown here is derived from an EMBL/GenBank/DDBJ whole genome shotgun (WGS) entry which is preliminary data.</text>
</comment>
<protein>
    <recommendedName>
        <fullName evidence="1">DUF5672 domain-containing protein</fullName>
    </recommendedName>
</protein>
<proteinExistence type="predicted"/>
<dbReference type="EMBL" id="JALGCL010000003">
    <property type="protein sequence ID" value="MCJ0826154.1"/>
    <property type="molecule type" value="Genomic_DNA"/>
</dbReference>
<reference evidence="2 3" key="1">
    <citation type="submission" date="2022-03" db="EMBL/GenBank/DDBJ databases">
        <title>Luteimonas soily sp. nov., a novel bacterium isolated from the soil.</title>
        <authorList>
            <person name="Zhang X."/>
        </authorList>
    </citation>
    <scope>NUCLEOTIDE SEQUENCE [LARGE SCALE GENOMIC DNA]</scope>
    <source>
        <strain evidence="2 3">50</strain>
    </source>
</reference>
<evidence type="ECO:0000259" key="1">
    <source>
        <dbReference type="Pfam" id="PF18922"/>
    </source>
</evidence>
<organism evidence="2 3">
    <name type="scientific">Cognatiluteimonas sedimenti</name>
    <dbReference type="NCBI Taxonomy" id="2927791"/>
    <lineage>
        <taxon>Bacteria</taxon>
        <taxon>Pseudomonadati</taxon>
        <taxon>Pseudomonadota</taxon>
        <taxon>Gammaproteobacteria</taxon>
        <taxon>Lysobacterales</taxon>
        <taxon>Lysobacteraceae</taxon>
        <taxon>Cognatiluteimonas</taxon>
    </lineage>
</organism>
<name>A0ABT0A5A4_9GAMM</name>
<dbReference type="RefSeq" id="WP_243321379.1">
    <property type="nucleotide sequence ID" value="NZ_JALGCL010000003.1"/>
</dbReference>
<gene>
    <name evidence="2" type="ORF">MQC88_09370</name>
</gene>
<evidence type="ECO:0000313" key="3">
    <source>
        <dbReference type="Proteomes" id="UP001165423"/>
    </source>
</evidence>
<keyword evidence="3" id="KW-1185">Reference proteome</keyword>
<accession>A0ABT0A5A4</accession>
<dbReference type="Pfam" id="PF18922">
    <property type="entry name" value="DUF5672"/>
    <property type="match status" value="1"/>
</dbReference>
<dbReference type="Proteomes" id="UP001165423">
    <property type="component" value="Unassembled WGS sequence"/>
</dbReference>
<dbReference type="InterPro" id="IPR043729">
    <property type="entry name" value="DUF5672"/>
</dbReference>
<feature type="domain" description="DUF5672" evidence="1">
    <location>
        <begin position="63"/>
        <end position="192"/>
    </location>
</feature>
<evidence type="ECO:0000313" key="2">
    <source>
        <dbReference type="EMBL" id="MCJ0826154.1"/>
    </source>
</evidence>
<sequence length="283" mass="31778">MQRDSVDLRDVSLVCVETRRPQLALYALARCLRQARFREVRLLGSGQPVAAPAAAADALRDADVEFVPIRALASVADYSRFMVRELGQYFSGSHALVVQWDGFITDAGRWDPRFLEYDYIGAPWPGQVPAVGNGGFSLRSRRLVDALQAMDTPVTHPEDHCICGRYRPRLERDHGVRFAPLDVATAFSWEALEPPQPAFGFHAFFNFHRVLTEDELLAYFTLCDAPLLQAVPARRLLKQLYRNSMHRAADRLHAIRMAGPPGMRIDALKLRAFARARALVHAG</sequence>